<evidence type="ECO:0000256" key="5">
    <source>
        <dbReference type="SAM" id="Phobius"/>
    </source>
</evidence>
<feature type="transmembrane region" description="Helical" evidence="5">
    <location>
        <begin position="20"/>
        <end position="40"/>
    </location>
</feature>
<evidence type="ECO:0000313" key="7">
    <source>
        <dbReference type="EMBL" id="GBO92649.1"/>
    </source>
</evidence>
<dbReference type="GO" id="GO:0055085">
    <property type="term" value="P:transmembrane transport"/>
    <property type="evidence" value="ECO:0007669"/>
    <property type="project" value="InterPro"/>
</dbReference>
<keyword evidence="4 5" id="KW-0472">Membrane</keyword>
<dbReference type="AlphaFoldDB" id="A0A388SAW8"/>
<evidence type="ECO:0000256" key="3">
    <source>
        <dbReference type="ARBA" id="ARBA00022989"/>
    </source>
</evidence>
<evidence type="ECO:0000256" key="4">
    <source>
        <dbReference type="ARBA" id="ARBA00023136"/>
    </source>
</evidence>
<sequence>MIGVGLFTTGSNVVGTLGPAVILATLLALAVSIYPALLYAEMGAALPYAGGTYQFASLGLGRAAGMLAGWNFIISLVAVTGAKRSLSVTTSERFSSRLATTCRYPTWCSPPL</sequence>
<keyword evidence="2 5" id="KW-0812">Transmembrane</keyword>
<organism evidence="7 8">
    <name type="scientific">Mesosutterella multiformis</name>
    <dbReference type="NCBI Taxonomy" id="2259133"/>
    <lineage>
        <taxon>Bacteria</taxon>
        <taxon>Pseudomonadati</taxon>
        <taxon>Pseudomonadota</taxon>
        <taxon>Betaproteobacteria</taxon>
        <taxon>Burkholderiales</taxon>
        <taxon>Sutterellaceae</taxon>
        <taxon>Mesosutterella</taxon>
    </lineage>
</organism>
<protein>
    <recommendedName>
        <fullName evidence="6">Amino acid permease/ SLC12A domain-containing protein</fullName>
    </recommendedName>
</protein>
<dbReference type="Gene3D" id="1.20.1740.10">
    <property type="entry name" value="Amino acid/polyamine transporter I"/>
    <property type="match status" value="1"/>
</dbReference>
<comment type="subcellular location">
    <subcellularLocation>
        <location evidence="1">Membrane</location>
        <topology evidence="1">Multi-pass membrane protein</topology>
    </subcellularLocation>
</comment>
<comment type="caution">
    <text evidence="7">The sequence shown here is derived from an EMBL/GenBank/DDBJ whole genome shotgun (WGS) entry which is preliminary data.</text>
</comment>
<dbReference type="InterPro" id="IPR004841">
    <property type="entry name" value="AA-permease/SLC12A_dom"/>
</dbReference>
<reference evidence="7 8" key="1">
    <citation type="journal article" date="2018" name="Int. J. Syst. Evol. Microbiol.">
        <title>Mesosutterella multiformis gen. nov., sp. nov., a member of the family Sutterellaceae and Sutterella megalosphaeroides sp. nov., isolated from human faeces.</title>
        <authorList>
            <person name="Sakamoto M."/>
            <person name="Ikeyama N."/>
            <person name="Kunihiro T."/>
            <person name="Iino T."/>
            <person name="Yuki M."/>
            <person name="Ohkuma M."/>
        </authorList>
    </citation>
    <scope>NUCLEOTIDE SEQUENCE [LARGE SCALE GENOMIC DNA]</scope>
    <source>
        <strain evidence="7 8">4NBBH2</strain>
    </source>
</reference>
<dbReference type="EMBL" id="BGZJ01000001">
    <property type="protein sequence ID" value="GBO92649.1"/>
    <property type="molecule type" value="Genomic_DNA"/>
</dbReference>
<dbReference type="Proteomes" id="UP000266091">
    <property type="component" value="Unassembled WGS sequence"/>
</dbReference>
<keyword evidence="3 5" id="KW-1133">Transmembrane helix</keyword>
<feature type="domain" description="Amino acid permease/ SLC12A" evidence="6">
    <location>
        <begin position="1"/>
        <end position="81"/>
    </location>
</feature>
<feature type="transmembrane region" description="Helical" evidence="5">
    <location>
        <begin position="60"/>
        <end position="79"/>
    </location>
</feature>
<name>A0A388SAW8_9BURK</name>
<dbReference type="GO" id="GO:0016020">
    <property type="term" value="C:membrane"/>
    <property type="evidence" value="ECO:0007669"/>
    <property type="project" value="UniProtKB-SubCell"/>
</dbReference>
<evidence type="ECO:0000313" key="8">
    <source>
        <dbReference type="Proteomes" id="UP000266091"/>
    </source>
</evidence>
<dbReference type="InterPro" id="IPR050367">
    <property type="entry name" value="APC_superfamily"/>
</dbReference>
<dbReference type="Pfam" id="PF00324">
    <property type="entry name" value="AA_permease"/>
    <property type="match status" value="1"/>
</dbReference>
<gene>
    <name evidence="7" type="ORF">MESMUL_00030</name>
</gene>
<evidence type="ECO:0000259" key="6">
    <source>
        <dbReference type="Pfam" id="PF00324"/>
    </source>
</evidence>
<dbReference type="PANTHER" id="PTHR42770">
    <property type="entry name" value="AMINO ACID TRANSPORTER-RELATED"/>
    <property type="match status" value="1"/>
</dbReference>
<evidence type="ECO:0000256" key="2">
    <source>
        <dbReference type="ARBA" id="ARBA00022692"/>
    </source>
</evidence>
<dbReference type="PANTHER" id="PTHR42770:SF7">
    <property type="entry name" value="MEMBRANE PROTEIN"/>
    <property type="match status" value="1"/>
</dbReference>
<proteinExistence type="predicted"/>
<dbReference type="RefSeq" id="WP_238691356.1">
    <property type="nucleotide sequence ID" value="NZ_BGZJ01000001.1"/>
</dbReference>
<keyword evidence="8" id="KW-1185">Reference proteome</keyword>
<evidence type="ECO:0000256" key="1">
    <source>
        <dbReference type="ARBA" id="ARBA00004141"/>
    </source>
</evidence>
<accession>A0A388SAW8</accession>